<organism evidence="1 2">
    <name type="scientific">Solibacillus palustris</name>
    <dbReference type="NCBI Taxonomy" id="2908203"/>
    <lineage>
        <taxon>Bacteria</taxon>
        <taxon>Bacillati</taxon>
        <taxon>Bacillota</taxon>
        <taxon>Bacilli</taxon>
        <taxon>Bacillales</taxon>
        <taxon>Caryophanaceae</taxon>
        <taxon>Solibacillus</taxon>
    </lineage>
</organism>
<keyword evidence="2" id="KW-1185">Reference proteome</keyword>
<dbReference type="RefSeq" id="WP_241370042.1">
    <property type="nucleotide sequence ID" value="NZ_JAKZFC010000005.1"/>
</dbReference>
<proteinExistence type="predicted"/>
<name>A0ABS9UEX0_9BACL</name>
<evidence type="ECO:0000313" key="2">
    <source>
        <dbReference type="Proteomes" id="UP001316087"/>
    </source>
</evidence>
<reference evidence="1 2" key="1">
    <citation type="submission" date="2022-03" db="EMBL/GenBank/DDBJ databases">
        <authorList>
            <person name="Jo J.-H."/>
            <person name="Im W.-T."/>
        </authorList>
    </citation>
    <scope>NUCLEOTIDE SEQUENCE [LARGE SCALE GENOMIC DNA]</scope>
    <source>
        <strain evidence="1 2">MA9</strain>
    </source>
</reference>
<dbReference type="EMBL" id="JAKZFC010000005">
    <property type="protein sequence ID" value="MCH7322901.1"/>
    <property type="molecule type" value="Genomic_DNA"/>
</dbReference>
<gene>
    <name evidence="1" type="ORF">LZ480_13550</name>
</gene>
<sequence>MNQKIEHVVLDEGTYSVTMVTTDVMEGVQLIVCEEERDATLIINDNDINVNYTQELADILANLLEYTAEELLIALAQQGERRVS</sequence>
<dbReference type="Proteomes" id="UP001316087">
    <property type="component" value="Unassembled WGS sequence"/>
</dbReference>
<protein>
    <submittedName>
        <fullName evidence="1">Uncharacterized protein</fullName>
    </submittedName>
</protein>
<evidence type="ECO:0000313" key="1">
    <source>
        <dbReference type="EMBL" id="MCH7322901.1"/>
    </source>
</evidence>
<accession>A0ABS9UEX0</accession>
<comment type="caution">
    <text evidence="1">The sequence shown here is derived from an EMBL/GenBank/DDBJ whole genome shotgun (WGS) entry which is preliminary data.</text>
</comment>